<organism evidence="1 2">
    <name type="scientific">Candidatus Methanogaster sp</name>
    <dbReference type="NCBI Taxonomy" id="3386292"/>
    <lineage>
        <taxon>Archaea</taxon>
        <taxon>Methanobacteriati</taxon>
        <taxon>Methanobacteriota</taxon>
        <taxon>Stenosarchaea group</taxon>
        <taxon>Methanomicrobia</taxon>
        <taxon>Methanosarcinales</taxon>
        <taxon>ANME-2 cluster</taxon>
        <taxon>Candidatus Methanogasteraceae</taxon>
        <taxon>Candidatus Methanogaster</taxon>
    </lineage>
</organism>
<gene>
    <name evidence="1" type="ORF">C4B59_10280</name>
</gene>
<dbReference type="Proteomes" id="UP000248329">
    <property type="component" value="Unassembled WGS sequence"/>
</dbReference>
<evidence type="ECO:0000313" key="2">
    <source>
        <dbReference type="Proteomes" id="UP000248329"/>
    </source>
</evidence>
<protein>
    <submittedName>
        <fullName evidence="1">Uncharacterized protein</fullName>
    </submittedName>
</protein>
<name>A0AC61L1E0_9EURY</name>
<evidence type="ECO:0000313" key="1">
    <source>
        <dbReference type="EMBL" id="PXF60005.1"/>
    </source>
</evidence>
<accession>A0AC61L1E0</accession>
<reference evidence="1" key="1">
    <citation type="submission" date="2018-01" db="EMBL/GenBank/DDBJ databases">
        <authorList>
            <person name="Krukenberg V."/>
        </authorList>
    </citation>
    <scope>NUCLEOTIDE SEQUENCE</scope>
    <source>
        <strain evidence="1">E20ANME2</strain>
    </source>
</reference>
<comment type="caution">
    <text evidence="1">The sequence shown here is derived from an EMBL/GenBank/DDBJ whole genome shotgun (WGS) entry which is preliminary data.</text>
</comment>
<proteinExistence type="predicted"/>
<dbReference type="EMBL" id="PQXF01000020">
    <property type="protein sequence ID" value="PXF60005.1"/>
    <property type="molecule type" value="Genomic_DNA"/>
</dbReference>
<sequence length="44" mass="4590">MQSVPLAAYAIATASGTVALDTALKAFGIRNGDEVIVTDFTFNE</sequence>